<evidence type="ECO:0000313" key="1">
    <source>
        <dbReference type="EMBL" id="MCP2727234.1"/>
    </source>
</evidence>
<dbReference type="EMBL" id="JAMZMM010000009">
    <property type="protein sequence ID" value="MCP2727234.1"/>
    <property type="molecule type" value="Genomic_DNA"/>
</dbReference>
<dbReference type="Pfam" id="PF10049">
    <property type="entry name" value="DUF2283"/>
    <property type="match status" value="1"/>
</dbReference>
<gene>
    <name evidence="1" type="ORF">NJ959_01945</name>
</gene>
<protein>
    <submittedName>
        <fullName evidence="1">DUF2283 domain-containing protein</fullName>
    </submittedName>
</protein>
<comment type="caution">
    <text evidence="1">The sequence shown here is derived from an EMBL/GenBank/DDBJ whole genome shotgun (WGS) entry which is preliminary data.</text>
</comment>
<sequence length="66" mass="7406">MKVKYDAEADILIFIFRDAFPTNAISEPGGVIVSYDETDEPVTIEFLNASKRQLFNPQDLILTIAT</sequence>
<dbReference type="Proteomes" id="UP001204953">
    <property type="component" value="Unassembled WGS sequence"/>
</dbReference>
<dbReference type="InterPro" id="IPR019270">
    <property type="entry name" value="DUF2283"/>
</dbReference>
<dbReference type="RefSeq" id="WP_254010049.1">
    <property type="nucleotide sequence ID" value="NZ_JAMZMM010000009.1"/>
</dbReference>
<reference evidence="1" key="1">
    <citation type="submission" date="2022-06" db="EMBL/GenBank/DDBJ databases">
        <title>New cyanobacteria of genus Symplocastrum in benthos of Lake Baikal.</title>
        <authorList>
            <person name="Sorokovikova E."/>
            <person name="Tikhonova I."/>
            <person name="Krasnopeev A."/>
            <person name="Evseev P."/>
            <person name="Gladkikh A."/>
            <person name="Belykh O."/>
        </authorList>
    </citation>
    <scope>NUCLEOTIDE SEQUENCE</scope>
    <source>
        <strain evidence="1">BBK-W-15</strain>
    </source>
</reference>
<evidence type="ECO:0000313" key="2">
    <source>
        <dbReference type="Proteomes" id="UP001204953"/>
    </source>
</evidence>
<dbReference type="AlphaFoldDB" id="A0AAE3GMQ9"/>
<accession>A0AAE3GMQ9</accession>
<keyword evidence="2" id="KW-1185">Reference proteome</keyword>
<proteinExistence type="predicted"/>
<organism evidence="1 2">
    <name type="scientific">Limnofasciculus baicalensis BBK-W-15</name>
    <dbReference type="NCBI Taxonomy" id="2699891"/>
    <lineage>
        <taxon>Bacteria</taxon>
        <taxon>Bacillati</taxon>
        <taxon>Cyanobacteriota</taxon>
        <taxon>Cyanophyceae</taxon>
        <taxon>Coleofasciculales</taxon>
        <taxon>Coleofasciculaceae</taxon>
        <taxon>Limnofasciculus</taxon>
        <taxon>Limnofasciculus baicalensis</taxon>
    </lineage>
</organism>
<name>A0AAE3GMQ9_9CYAN</name>